<dbReference type="InterPro" id="IPR056884">
    <property type="entry name" value="NPHP3-like_N"/>
</dbReference>
<evidence type="ECO:0000259" key="4">
    <source>
        <dbReference type="Pfam" id="PF24883"/>
    </source>
</evidence>
<feature type="domain" description="Nephrocystin 3-like N-terminal" evidence="4">
    <location>
        <begin position="261"/>
        <end position="415"/>
    </location>
</feature>
<keyword evidence="2" id="KW-0175">Coiled coil</keyword>
<feature type="compositionally biased region" description="Basic and acidic residues" evidence="3">
    <location>
        <begin position="21"/>
        <end position="40"/>
    </location>
</feature>
<dbReference type="InParanoid" id="A8NQ17"/>
<evidence type="ECO:0000313" key="5">
    <source>
        <dbReference type="EMBL" id="EAU86425.2"/>
    </source>
</evidence>
<dbReference type="PANTHER" id="PTHR10039">
    <property type="entry name" value="AMELOGENIN"/>
    <property type="match status" value="1"/>
</dbReference>
<dbReference type="InterPro" id="IPR059179">
    <property type="entry name" value="MLKL-like_MCAfunc"/>
</dbReference>
<dbReference type="OrthoDB" id="2683297at2759"/>
<dbReference type="CDD" id="cd21037">
    <property type="entry name" value="MLKL_NTD"/>
    <property type="match status" value="1"/>
</dbReference>
<dbReference type="PANTHER" id="PTHR10039:SF17">
    <property type="entry name" value="FUNGAL STAND N-TERMINAL GOODBYE DOMAIN-CONTAINING PROTEIN-RELATED"/>
    <property type="match status" value="1"/>
</dbReference>
<evidence type="ECO:0000256" key="1">
    <source>
        <dbReference type="ARBA" id="ARBA00022737"/>
    </source>
</evidence>
<dbReference type="VEuPathDB" id="FungiDB:CC1G_05419"/>
<name>A8NQ17_COPC7</name>
<organism evidence="5 6">
    <name type="scientific">Coprinopsis cinerea (strain Okayama-7 / 130 / ATCC MYA-4618 / FGSC 9003)</name>
    <name type="common">Inky cap fungus</name>
    <name type="synonym">Hormographiella aspergillata</name>
    <dbReference type="NCBI Taxonomy" id="240176"/>
    <lineage>
        <taxon>Eukaryota</taxon>
        <taxon>Fungi</taxon>
        <taxon>Dikarya</taxon>
        <taxon>Basidiomycota</taxon>
        <taxon>Agaricomycotina</taxon>
        <taxon>Agaricomycetes</taxon>
        <taxon>Agaricomycetidae</taxon>
        <taxon>Agaricales</taxon>
        <taxon>Agaricineae</taxon>
        <taxon>Psathyrellaceae</taxon>
        <taxon>Coprinopsis</taxon>
    </lineage>
</organism>
<dbReference type="KEGG" id="cci:CC1G_05419"/>
<proteinExistence type="predicted"/>
<dbReference type="GeneID" id="6011989"/>
<keyword evidence="1" id="KW-0677">Repeat</keyword>
<evidence type="ECO:0000256" key="2">
    <source>
        <dbReference type="SAM" id="Coils"/>
    </source>
</evidence>
<dbReference type="AlphaFoldDB" id="A8NQ17"/>
<accession>A8NQ17</accession>
<protein>
    <recommendedName>
        <fullName evidence="4">Nephrocystin 3-like N-terminal domain-containing protein</fullName>
    </recommendedName>
</protein>
<dbReference type="OMA" id="SERERCF"/>
<dbReference type="EMBL" id="AACS02000008">
    <property type="protein sequence ID" value="EAU86425.2"/>
    <property type="molecule type" value="Genomic_DNA"/>
</dbReference>
<reference evidence="5 6" key="1">
    <citation type="journal article" date="2010" name="Proc. Natl. Acad. Sci. U.S.A.">
        <title>Insights into evolution of multicellular fungi from the assembled chromosomes of the mushroom Coprinopsis cinerea (Coprinus cinereus).</title>
        <authorList>
            <person name="Stajich J.E."/>
            <person name="Wilke S.K."/>
            <person name="Ahren D."/>
            <person name="Au C.H."/>
            <person name="Birren B.W."/>
            <person name="Borodovsky M."/>
            <person name="Burns C."/>
            <person name="Canback B."/>
            <person name="Casselton L.A."/>
            <person name="Cheng C.K."/>
            <person name="Deng J."/>
            <person name="Dietrich F.S."/>
            <person name="Fargo D.C."/>
            <person name="Farman M.L."/>
            <person name="Gathman A.C."/>
            <person name="Goldberg J."/>
            <person name="Guigo R."/>
            <person name="Hoegger P.J."/>
            <person name="Hooker J.B."/>
            <person name="Huggins A."/>
            <person name="James T.Y."/>
            <person name="Kamada T."/>
            <person name="Kilaru S."/>
            <person name="Kodira C."/>
            <person name="Kues U."/>
            <person name="Kupfer D."/>
            <person name="Kwan H.S."/>
            <person name="Lomsadze A."/>
            <person name="Li W."/>
            <person name="Lilly W.W."/>
            <person name="Ma L.J."/>
            <person name="Mackey A.J."/>
            <person name="Manning G."/>
            <person name="Martin F."/>
            <person name="Muraguchi H."/>
            <person name="Natvig D.O."/>
            <person name="Palmerini H."/>
            <person name="Ramesh M.A."/>
            <person name="Rehmeyer C.J."/>
            <person name="Roe B.A."/>
            <person name="Shenoy N."/>
            <person name="Stanke M."/>
            <person name="Ter-Hovhannisyan V."/>
            <person name="Tunlid A."/>
            <person name="Velagapudi R."/>
            <person name="Vision T.J."/>
            <person name="Zeng Q."/>
            <person name="Zolan M.E."/>
            <person name="Pukkila P.J."/>
        </authorList>
    </citation>
    <scope>NUCLEOTIDE SEQUENCE [LARGE SCALE GENOMIC DNA]</scope>
    <source>
        <strain evidence="6">Okayama-7 / 130 / ATCC MYA-4618 / FGSC 9003</strain>
    </source>
</reference>
<dbReference type="Pfam" id="PF24883">
    <property type="entry name" value="NPHP3_N"/>
    <property type="match status" value="1"/>
</dbReference>
<gene>
    <name evidence="5" type="ORF">CC1G_05419</name>
</gene>
<evidence type="ECO:0000256" key="3">
    <source>
        <dbReference type="SAM" id="MobiDB-lite"/>
    </source>
</evidence>
<dbReference type="GO" id="GO:0007166">
    <property type="term" value="P:cell surface receptor signaling pathway"/>
    <property type="evidence" value="ECO:0007669"/>
    <property type="project" value="InterPro"/>
</dbReference>
<evidence type="ECO:0000313" key="6">
    <source>
        <dbReference type="Proteomes" id="UP000001861"/>
    </source>
</evidence>
<keyword evidence="6" id="KW-1185">Reference proteome</keyword>
<feature type="coiled-coil region" evidence="2">
    <location>
        <begin position="78"/>
        <end position="115"/>
    </location>
</feature>
<dbReference type="InterPro" id="IPR036537">
    <property type="entry name" value="Adaptor_Cbl_N_dom_sf"/>
</dbReference>
<dbReference type="Proteomes" id="UP000001861">
    <property type="component" value="Unassembled WGS sequence"/>
</dbReference>
<comment type="caution">
    <text evidence="5">The sequence shown here is derived from an EMBL/GenBank/DDBJ whole genome shotgun (WGS) entry which is preliminary data.</text>
</comment>
<dbReference type="RefSeq" id="XP_001835457.2">
    <property type="nucleotide sequence ID" value="XM_001835405.2"/>
</dbReference>
<feature type="compositionally biased region" description="Polar residues" evidence="3">
    <location>
        <begin position="1"/>
        <end position="11"/>
    </location>
</feature>
<feature type="region of interest" description="Disordered" evidence="3">
    <location>
        <begin position="1"/>
        <end position="42"/>
    </location>
</feature>
<sequence length="664" mass="73957">MPNGDSSNAQSTRRRRPKLFARKEPKSSESEKDKTKDKGSRSKVLATRLYNGLKTGLDLLIEVSDGLPVPIKGPLSLLRCLIDKAEAVQANREALERLESHVKSLQQILQSAADGQQSSPLNERLKSMLEDLSSFCSFAHPPRELTSAFDSLGVKDLSTIEAFTKVGDIDQLVREIDAKLSNAMMRLLIGIGIYDSAKISDIDVNSRLERYQGLQNRLGASTATAATWDGLDPKQPVTKCAEGTRGYLLRRLSERSKEFGGSHCEVIFLAGSAGSGKTAIMRTASQHAHERGNLAASYFFWSTSEARNNTGKLVATLAYGLVVNVPCLRPFILDAFAKDEMVVHGRSLRVQMRQCLLEPVQEALRSGVSEEMIRGKQINIDGLDECIGEDNQREVVESIHEVLVNTDVPFPILITISSRPEPAARFALEHLFKGHLEAININDAKYETDADIEKYVRAEFAQIWDKHPNRAHLPDGWPPASDIRRLVSASSGQFIYPSTALKYISEPRADPVKRLELVLKWGTSTTGKTKNPFKTLDNLYTAMLTKAQKEYEENSDDADVHPQAIVKLVLCVVRMRPPIWSKVARENWSPSLHKTTVEAFEHTLGFPHGGLSRAFYDLNSLIDVRMMTLYHKSLLDFLGDPTRCPPELFVSSQEVTNYLIRGLS</sequence>
<dbReference type="Gene3D" id="1.20.930.20">
    <property type="entry name" value="Adaptor protein Cbl, N-terminal domain"/>
    <property type="match status" value="1"/>
</dbReference>
<dbReference type="HOGENOM" id="CLU_019223_0_0_1"/>